<organism evidence="16 17">
    <name type="scientific">Caerostris darwini</name>
    <dbReference type="NCBI Taxonomy" id="1538125"/>
    <lineage>
        <taxon>Eukaryota</taxon>
        <taxon>Metazoa</taxon>
        <taxon>Ecdysozoa</taxon>
        <taxon>Arthropoda</taxon>
        <taxon>Chelicerata</taxon>
        <taxon>Arachnida</taxon>
        <taxon>Araneae</taxon>
        <taxon>Araneomorphae</taxon>
        <taxon>Entelegynae</taxon>
        <taxon>Araneoidea</taxon>
        <taxon>Araneidae</taxon>
        <taxon>Caerostris</taxon>
    </lineage>
</organism>
<evidence type="ECO:0000256" key="14">
    <source>
        <dbReference type="RuleBase" id="RU000461"/>
    </source>
</evidence>
<keyword evidence="17" id="KW-1185">Reference proteome</keyword>
<evidence type="ECO:0000256" key="6">
    <source>
        <dbReference type="ARBA" id="ARBA00022723"/>
    </source>
</evidence>
<evidence type="ECO:0000256" key="3">
    <source>
        <dbReference type="ARBA" id="ARBA00004406"/>
    </source>
</evidence>
<dbReference type="SUPFAM" id="SSF48264">
    <property type="entry name" value="Cytochrome P450"/>
    <property type="match status" value="1"/>
</dbReference>
<comment type="cofactor">
    <cofactor evidence="1 13">
        <name>heme</name>
        <dbReference type="ChEBI" id="CHEBI:30413"/>
    </cofactor>
</comment>
<dbReference type="PANTHER" id="PTHR24292:SF54">
    <property type="entry name" value="CYP9F3-RELATED"/>
    <property type="match status" value="1"/>
</dbReference>
<dbReference type="GO" id="GO:0020037">
    <property type="term" value="F:heme binding"/>
    <property type="evidence" value="ECO:0007669"/>
    <property type="project" value="InterPro"/>
</dbReference>
<keyword evidence="7" id="KW-0256">Endoplasmic reticulum</keyword>
<dbReference type="PROSITE" id="PS00086">
    <property type="entry name" value="CYTOCHROME_P450"/>
    <property type="match status" value="1"/>
</dbReference>
<dbReference type="InterPro" id="IPR036396">
    <property type="entry name" value="Cyt_P450_sf"/>
</dbReference>
<sequence length="529" mass="60920">MFGYDMYTWISIFITVALAGFTAIYLYCTKNDNYWKKRGVPYVPRNNIIKIIRLLNSKPINEIMKQDIGKYERAIGSFEFTTPSFVLTEPDLLRDVLVKDFHKFHDRRDVNLGNGDSILLHMVTNLKGEDWKRVRTIITPAFTSKRMRTMGSIINECSKSVTDVLEKTAKEDKPIECKGLFGAFAMDVIARAAFGTQIDSHNDSENIFVKYAKENFISPSMIKLLLFMIFPVKMLVKLKLIKIGGEDFFKNVITQVVKKRKETGKRYNDILQVLMDVCDENEHLLNSEIAEDETDRYGSIMDSKDKKTPSSLKYKKLSEIELLAQCVLFFVVGYETTASTLAFMAYALAMNPEWQEKLIEEVDKAFEKHGEMSHDTVREMKVLEAVVSETLRMYPVAIVLVRTANEDYELGNTGIVIEKGMAVTIPVYGMHYDPEFFEDPETFNPNRFMDPSEMKHPQYAYLPFGAGPRNCLGMRFALLEMKVCMANILRHFRFRRHPKTQVPLKYKLRSALLSTDGMHLAVEKRTDVK</sequence>
<dbReference type="Gene3D" id="1.10.630.10">
    <property type="entry name" value="Cytochrome P450"/>
    <property type="match status" value="1"/>
</dbReference>
<name>A0AAV4PSK2_9ARAC</name>
<dbReference type="GO" id="GO:0016705">
    <property type="term" value="F:oxidoreductase activity, acting on paired donors, with incorporation or reduction of molecular oxygen"/>
    <property type="evidence" value="ECO:0007669"/>
    <property type="project" value="InterPro"/>
</dbReference>
<evidence type="ECO:0000256" key="5">
    <source>
        <dbReference type="ARBA" id="ARBA00022617"/>
    </source>
</evidence>
<dbReference type="InterPro" id="IPR001128">
    <property type="entry name" value="Cyt_P450"/>
</dbReference>
<evidence type="ECO:0000256" key="11">
    <source>
        <dbReference type="ARBA" id="ARBA00023033"/>
    </source>
</evidence>
<keyword evidence="8" id="KW-0492">Microsome</keyword>
<dbReference type="Proteomes" id="UP001054837">
    <property type="component" value="Unassembled WGS sequence"/>
</dbReference>
<dbReference type="AlphaFoldDB" id="A0AAV4PSK2"/>
<dbReference type="GO" id="GO:0004497">
    <property type="term" value="F:monooxygenase activity"/>
    <property type="evidence" value="ECO:0007669"/>
    <property type="project" value="UniProtKB-KW"/>
</dbReference>
<dbReference type="InterPro" id="IPR050476">
    <property type="entry name" value="Insect_CytP450_Detox"/>
</dbReference>
<comment type="caution">
    <text evidence="16">The sequence shown here is derived from an EMBL/GenBank/DDBJ whole genome shotgun (WGS) entry which is preliminary data.</text>
</comment>
<evidence type="ECO:0000256" key="8">
    <source>
        <dbReference type="ARBA" id="ARBA00022848"/>
    </source>
</evidence>
<dbReference type="EMBL" id="BPLQ01003280">
    <property type="protein sequence ID" value="GIX99248.1"/>
    <property type="molecule type" value="Genomic_DNA"/>
</dbReference>
<reference evidence="16 17" key="1">
    <citation type="submission" date="2021-06" db="EMBL/GenBank/DDBJ databases">
        <title>Caerostris darwini draft genome.</title>
        <authorList>
            <person name="Kono N."/>
            <person name="Arakawa K."/>
        </authorList>
    </citation>
    <scope>NUCLEOTIDE SEQUENCE [LARGE SCALE GENOMIC DNA]</scope>
</reference>
<evidence type="ECO:0000256" key="1">
    <source>
        <dbReference type="ARBA" id="ARBA00001971"/>
    </source>
</evidence>
<keyword evidence="9 14" id="KW-0560">Oxidoreductase</keyword>
<evidence type="ECO:0000256" key="13">
    <source>
        <dbReference type="PIRSR" id="PIRSR602401-1"/>
    </source>
</evidence>
<keyword evidence="6 13" id="KW-0479">Metal-binding</keyword>
<keyword evidence="15" id="KW-1133">Transmembrane helix</keyword>
<feature type="binding site" description="axial binding residue" evidence="13">
    <location>
        <position position="471"/>
    </location>
    <ligand>
        <name>heme</name>
        <dbReference type="ChEBI" id="CHEBI:30413"/>
    </ligand>
    <ligandPart>
        <name>Fe</name>
        <dbReference type="ChEBI" id="CHEBI:18248"/>
    </ligandPart>
</feature>
<dbReference type="InterPro" id="IPR002401">
    <property type="entry name" value="Cyt_P450_E_grp-I"/>
</dbReference>
<feature type="transmembrane region" description="Helical" evidence="15">
    <location>
        <begin position="322"/>
        <end position="349"/>
    </location>
</feature>
<comment type="similarity">
    <text evidence="4 14">Belongs to the cytochrome P450 family.</text>
</comment>
<evidence type="ECO:0000256" key="12">
    <source>
        <dbReference type="ARBA" id="ARBA00023136"/>
    </source>
</evidence>
<protein>
    <submittedName>
        <fullName evidence="16">Cytochrome P450 3A11</fullName>
    </submittedName>
</protein>
<dbReference type="InterPro" id="IPR017972">
    <property type="entry name" value="Cyt_P450_CS"/>
</dbReference>
<dbReference type="GO" id="GO:0005789">
    <property type="term" value="C:endoplasmic reticulum membrane"/>
    <property type="evidence" value="ECO:0007669"/>
    <property type="project" value="UniProtKB-SubCell"/>
</dbReference>
<gene>
    <name evidence="16" type="primary">Cyp3a11</name>
    <name evidence="16" type="ORF">CDAR_447431</name>
</gene>
<evidence type="ECO:0000313" key="16">
    <source>
        <dbReference type="EMBL" id="GIX99248.1"/>
    </source>
</evidence>
<accession>A0AAV4PSK2</accession>
<feature type="transmembrane region" description="Helical" evidence="15">
    <location>
        <begin position="6"/>
        <end position="28"/>
    </location>
</feature>
<dbReference type="Pfam" id="PF00067">
    <property type="entry name" value="p450"/>
    <property type="match status" value="1"/>
</dbReference>
<dbReference type="FunFam" id="1.10.630.10:FF:000042">
    <property type="entry name" value="Cytochrome P450"/>
    <property type="match status" value="1"/>
</dbReference>
<evidence type="ECO:0000256" key="2">
    <source>
        <dbReference type="ARBA" id="ARBA00004174"/>
    </source>
</evidence>
<comment type="subcellular location">
    <subcellularLocation>
        <location evidence="3">Endoplasmic reticulum membrane</location>
        <topology evidence="3">Peripheral membrane protein</topology>
    </subcellularLocation>
    <subcellularLocation>
        <location evidence="2">Microsome membrane</location>
        <topology evidence="2">Peripheral membrane protein</topology>
    </subcellularLocation>
</comment>
<keyword evidence="5 13" id="KW-0349">Heme</keyword>
<evidence type="ECO:0000256" key="7">
    <source>
        <dbReference type="ARBA" id="ARBA00022824"/>
    </source>
</evidence>
<keyword evidence="10 13" id="KW-0408">Iron</keyword>
<dbReference type="PRINTS" id="PR00463">
    <property type="entry name" value="EP450I"/>
</dbReference>
<evidence type="ECO:0000256" key="4">
    <source>
        <dbReference type="ARBA" id="ARBA00010617"/>
    </source>
</evidence>
<proteinExistence type="inferred from homology"/>
<keyword evidence="11 14" id="KW-0503">Monooxygenase</keyword>
<dbReference type="GO" id="GO:0005506">
    <property type="term" value="F:iron ion binding"/>
    <property type="evidence" value="ECO:0007669"/>
    <property type="project" value="InterPro"/>
</dbReference>
<dbReference type="PANTHER" id="PTHR24292">
    <property type="entry name" value="CYTOCHROME P450"/>
    <property type="match status" value="1"/>
</dbReference>
<keyword evidence="15" id="KW-0812">Transmembrane</keyword>
<evidence type="ECO:0000256" key="10">
    <source>
        <dbReference type="ARBA" id="ARBA00023004"/>
    </source>
</evidence>
<evidence type="ECO:0000256" key="9">
    <source>
        <dbReference type="ARBA" id="ARBA00023002"/>
    </source>
</evidence>
<keyword evidence="12 15" id="KW-0472">Membrane</keyword>
<evidence type="ECO:0000256" key="15">
    <source>
        <dbReference type="SAM" id="Phobius"/>
    </source>
</evidence>
<evidence type="ECO:0000313" key="17">
    <source>
        <dbReference type="Proteomes" id="UP001054837"/>
    </source>
</evidence>
<dbReference type="CDD" id="cd11055">
    <property type="entry name" value="CYP3A-like"/>
    <property type="match status" value="1"/>
</dbReference>
<dbReference type="PRINTS" id="PR00385">
    <property type="entry name" value="P450"/>
</dbReference>